<evidence type="ECO:0000313" key="1">
    <source>
        <dbReference type="EMBL" id="PVX57971.1"/>
    </source>
</evidence>
<protein>
    <submittedName>
        <fullName evidence="1">Uncharacterized protein</fullName>
    </submittedName>
</protein>
<proteinExistence type="predicted"/>
<dbReference type="AlphaFoldDB" id="A0A2U0UK32"/>
<keyword evidence="2" id="KW-1185">Reference proteome</keyword>
<organism evidence="1 2">
    <name type="scientific">Hallella colorans</name>
    <dbReference type="NCBI Taxonomy" id="1703337"/>
    <lineage>
        <taxon>Bacteria</taxon>
        <taxon>Pseudomonadati</taxon>
        <taxon>Bacteroidota</taxon>
        <taxon>Bacteroidia</taxon>
        <taxon>Bacteroidales</taxon>
        <taxon>Prevotellaceae</taxon>
        <taxon>Hallella</taxon>
    </lineage>
</organism>
<reference evidence="1 2" key="1">
    <citation type="submission" date="2018-05" db="EMBL/GenBank/DDBJ databases">
        <title>Genomic Encyclopedia of Type Strains, Phase IV (KMG-IV): sequencing the most valuable type-strain genomes for metagenomic binning, comparative biology and taxonomic classification.</title>
        <authorList>
            <person name="Goeker M."/>
        </authorList>
    </citation>
    <scope>NUCLEOTIDE SEQUENCE [LARGE SCALE GENOMIC DNA]</scope>
    <source>
        <strain evidence="1 2">DSM 100333</strain>
    </source>
</reference>
<accession>A0A2U0UK32</accession>
<sequence length="42" mass="5284">MYSLEHLKLFKKNRLHIHFLRFKKKMYRKIFAMRNKKGNFAA</sequence>
<dbReference type="EMBL" id="QENY01000003">
    <property type="protein sequence ID" value="PVX57971.1"/>
    <property type="molecule type" value="Genomic_DNA"/>
</dbReference>
<comment type="caution">
    <text evidence="1">The sequence shown here is derived from an EMBL/GenBank/DDBJ whole genome shotgun (WGS) entry which is preliminary data.</text>
</comment>
<evidence type="ECO:0000313" key="2">
    <source>
        <dbReference type="Proteomes" id="UP000245870"/>
    </source>
</evidence>
<dbReference type="Proteomes" id="UP000245870">
    <property type="component" value="Unassembled WGS sequence"/>
</dbReference>
<gene>
    <name evidence="1" type="ORF">C7379_10394</name>
</gene>
<name>A0A2U0UK32_9BACT</name>